<dbReference type="AlphaFoldDB" id="A0A392V6B3"/>
<comment type="caution">
    <text evidence="1">The sequence shown here is derived from an EMBL/GenBank/DDBJ whole genome shotgun (WGS) entry which is preliminary data.</text>
</comment>
<protein>
    <submittedName>
        <fullName evidence="1">Uncharacterized protein</fullName>
    </submittedName>
</protein>
<dbReference type="Proteomes" id="UP000265520">
    <property type="component" value="Unassembled WGS sequence"/>
</dbReference>
<reference evidence="1 2" key="1">
    <citation type="journal article" date="2018" name="Front. Plant Sci.">
        <title>Red Clover (Trifolium pratense) and Zigzag Clover (T. medium) - A Picture of Genomic Similarities and Differences.</title>
        <authorList>
            <person name="Dluhosova J."/>
            <person name="Istvanek J."/>
            <person name="Nedelnik J."/>
            <person name="Repkova J."/>
        </authorList>
    </citation>
    <scope>NUCLEOTIDE SEQUENCE [LARGE SCALE GENOMIC DNA]</scope>
    <source>
        <strain evidence="2">cv. 10/8</strain>
        <tissue evidence="1">Leaf</tissue>
    </source>
</reference>
<feature type="non-terminal residue" evidence="1">
    <location>
        <position position="46"/>
    </location>
</feature>
<sequence length="46" mass="5472">MGYWNEDTWVWNLMWTDELTELETETAADLLLLLQQIRPSSSSDRL</sequence>
<dbReference type="EMBL" id="LXQA011077273">
    <property type="protein sequence ID" value="MCI83868.1"/>
    <property type="molecule type" value="Genomic_DNA"/>
</dbReference>
<evidence type="ECO:0000313" key="1">
    <source>
        <dbReference type="EMBL" id="MCI83868.1"/>
    </source>
</evidence>
<keyword evidence="2" id="KW-1185">Reference proteome</keyword>
<organism evidence="1 2">
    <name type="scientific">Trifolium medium</name>
    <dbReference type="NCBI Taxonomy" id="97028"/>
    <lineage>
        <taxon>Eukaryota</taxon>
        <taxon>Viridiplantae</taxon>
        <taxon>Streptophyta</taxon>
        <taxon>Embryophyta</taxon>
        <taxon>Tracheophyta</taxon>
        <taxon>Spermatophyta</taxon>
        <taxon>Magnoliopsida</taxon>
        <taxon>eudicotyledons</taxon>
        <taxon>Gunneridae</taxon>
        <taxon>Pentapetalae</taxon>
        <taxon>rosids</taxon>
        <taxon>fabids</taxon>
        <taxon>Fabales</taxon>
        <taxon>Fabaceae</taxon>
        <taxon>Papilionoideae</taxon>
        <taxon>50 kb inversion clade</taxon>
        <taxon>NPAAA clade</taxon>
        <taxon>Hologalegina</taxon>
        <taxon>IRL clade</taxon>
        <taxon>Trifolieae</taxon>
        <taxon>Trifolium</taxon>
    </lineage>
</organism>
<accession>A0A392V6B3</accession>
<proteinExistence type="predicted"/>
<evidence type="ECO:0000313" key="2">
    <source>
        <dbReference type="Proteomes" id="UP000265520"/>
    </source>
</evidence>
<name>A0A392V6B3_9FABA</name>